<reference evidence="4 5" key="1">
    <citation type="submission" date="2017-01" db="EMBL/GenBank/DDBJ databases">
        <title>Complete genome sequence of esterase-producing bacterium Croceicoccus marinus E4A9.</title>
        <authorList>
            <person name="Wu Y.-H."/>
            <person name="Cheng H."/>
            <person name="Xu L."/>
            <person name="Huo Y.-Y."/>
            <person name="Wang C.-S."/>
            <person name="Xu X.-W."/>
        </authorList>
    </citation>
    <scope>NUCLEOTIDE SEQUENCE [LARGE SCALE GENOMIC DNA]</scope>
    <source>
        <strain evidence="4 5">E4A9</strain>
        <plasmid evidence="5">Plasmid pcme4a9ii</plasmid>
    </source>
</reference>
<dbReference type="CDD" id="cd04622">
    <property type="entry name" value="CBS_pair_HRP1_like"/>
    <property type="match status" value="1"/>
</dbReference>
<dbReference type="Pfam" id="PF00571">
    <property type="entry name" value="CBS"/>
    <property type="match status" value="2"/>
</dbReference>
<feature type="domain" description="CBS" evidence="3">
    <location>
        <begin position="7"/>
        <end position="64"/>
    </location>
</feature>
<dbReference type="AlphaFoldDB" id="A0A217EZ60"/>
<evidence type="ECO:0000256" key="1">
    <source>
        <dbReference type="ARBA" id="ARBA00023122"/>
    </source>
</evidence>
<evidence type="ECO:0000313" key="4">
    <source>
        <dbReference type="EMBL" id="ARU18430.1"/>
    </source>
</evidence>
<dbReference type="Proteomes" id="UP000195807">
    <property type="component" value="Plasmid pCME4A9II"/>
</dbReference>
<dbReference type="SMART" id="SM00116">
    <property type="entry name" value="CBS"/>
    <property type="match status" value="2"/>
</dbReference>
<organism evidence="4 5">
    <name type="scientific">Croceicoccus marinus</name>
    <dbReference type="NCBI Taxonomy" id="450378"/>
    <lineage>
        <taxon>Bacteria</taxon>
        <taxon>Pseudomonadati</taxon>
        <taxon>Pseudomonadota</taxon>
        <taxon>Alphaproteobacteria</taxon>
        <taxon>Sphingomonadales</taxon>
        <taxon>Erythrobacteraceae</taxon>
        <taxon>Croceicoccus</taxon>
    </lineage>
</organism>
<name>A0A217EZ60_9SPHN</name>
<sequence length="147" mass="15268">MKAQDVMTSNPACCNPSSTVQEAALLMVDNDCGQIPVVDDSGALVGVVTDRDIACRCVAKGYSSDQSVEEVMTSSPVTVSVNASVDECCAKMEDNQVRRLPVVDDEGKCCGIVAQADIARSAAEKETGDLVREVSEASSEPASAGCC</sequence>
<dbReference type="EMBL" id="CP019604">
    <property type="protein sequence ID" value="ARU18430.1"/>
    <property type="molecule type" value="Genomic_DNA"/>
</dbReference>
<keyword evidence="1 2" id="KW-0129">CBS domain</keyword>
<geneLocation type="plasmid" evidence="5">
    <name>pcme4a9ii</name>
</geneLocation>
<dbReference type="SUPFAM" id="SSF54631">
    <property type="entry name" value="CBS-domain pair"/>
    <property type="match status" value="1"/>
</dbReference>
<dbReference type="InterPro" id="IPR051257">
    <property type="entry name" value="Diverse_CBS-Domain"/>
</dbReference>
<keyword evidence="5" id="KW-1185">Reference proteome</keyword>
<protein>
    <submittedName>
        <fullName evidence="4">CBS domain-containing protein</fullName>
    </submittedName>
</protein>
<feature type="domain" description="CBS" evidence="3">
    <location>
        <begin position="72"/>
        <end position="130"/>
    </location>
</feature>
<proteinExistence type="predicted"/>
<dbReference type="OrthoDB" id="9807125at2"/>
<dbReference type="PANTHER" id="PTHR43080">
    <property type="entry name" value="CBS DOMAIN-CONTAINING PROTEIN CBSX3, MITOCHONDRIAL"/>
    <property type="match status" value="1"/>
</dbReference>
<dbReference type="PROSITE" id="PS51371">
    <property type="entry name" value="CBS"/>
    <property type="match status" value="2"/>
</dbReference>
<evidence type="ECO:0000313" key="5">
    <source>
        <dbReference type="Proteomes" id="UP000195807"/>
    </source>
</evidence>
<dbReference type="PANTHER" id="PTHR43080:SF2">
    <property type="entry name" value="CBS DOMAIN-CONTAINING PROTEIN"/>
    <property type="match status" value="1"/>
</dbReference>
<dbReference type="RefSeq" id="WP_063612671.1">
    <property type="nucleotide sequence ID" value="NZ_CP019604.1"/>
</dbReference>
<gene>
    <name evidence="4" type="ORF">A9D14_19075</name>
</gene>
<dbReference type="Gene3D" id="3.10.580.10">
    <property type="entry name" value="CBS-domain"/>
    <property type="match status" value="1"/>
</dbReference>
<dbReference type="KEGG" id="cman:A9D14_19075"/>
<keyword evidence="4" id="KW-0614">Plasmid</keyword>
<dbReference type="STRING" id="450378.GCA_001661675_03830"/>
<accession>A0A217EZ60</accession>
<evidence type="ECO:0000256" key="2">
    <source>
        <dbReference type="PROSITE-ProRule" id="PRU00703"/>
    </source>
</evidence>
<dbReference type="InterPro" id="IPR046342">
    <property type="entry name" value="CBS_dom_sf"/>
</dbReference>
<evidence type="ECO:0000259" key="3">
    <source>
        <dbReference type="PROSITE" id="PS51371"/>
    </source>
</evidence>
<dbReference type="InterPro" id="IPR000644">
    <property type="entry name" value="CBS_dom"/>
</dbReference>